<name>A0A645H0H4_9ZZZZ</name>
<evidence type="ECO:0000313" key="2">
    <source>
        <dbReference type="EMBL" id="MPN32545.1"/>
    </source>
</evidence>
<feature type="compositionally biased region" description="Basic and acidic residues" evidence="1">
    <location>
        <begin position="166"/>
        <end position="183"/>
    </location>
</feature>
<proteinExistence type="predicted"/>
<evidence type="ECO:0000256" key="1">
    <source>
        <dbReference type="SAM" id="MobiDB-lite"/>
    </source>
</evidence>
<dbReference type="AlphaFoldDB" id="A0A645H0H4"/>
<accession>A0A645H0H4</accession>
<comment type="caution">
    <text evidence="2">The sequence shown here is derived from an EMBL/GenBank/DDBJ whole genome shotgun (WGS) entry which is preliminary data.</text>
</comment>
<reference evidence="2" key="1">
    <citation type="submission" date="2019-08" db="EMBL/GenBank/DDBJ databases">
        <authorList>
            <person name="Kucharzyk K."/>
            <person name="Murdoch R.W."/>
            <person name="Higgins S."/>
            <person name="Loffler F."/>
        </authorList>
    </citation>
    <scope>NUCLEOTIDE SEQUENCE</scope>
</reference>
<protein>
    <submittedName>
        <fullName evidence="2">Uncharacterized protein</fullName>
    </submittedName>
</protein>
<feature type="region of interest" description="Disordered" evidence="1">
    <location>
        <begin position="146"/>
        <end position="185"/>
    </location>
</feature>
<sequence length="203" mass="22346">MALAPGLLKILAMIDCDAIQPGPGTGVPPEPFIVLESTKKDIVRGVLGTLRVAQHPQSQVIYGLAVLAVEFRKIRMPRLQRGQLLILGWRFAHVCIHHSLDRESDGLSRANFFANPVAPLNQGFLSTNGRKVRKVPVQIRAPCPIRRQPSPITQIPPQPEMGTKADQNHTRRHDATKSLKGKPEIPFPGLRSLGPLLFKNSCS</sequence>
<dbReference type="EMBL" id="VSSQ01084619">
    <property type="protein sequence ID" value="MPN32545.1"/>
    <property type="molecule type" value="Genomic_DNA"/>
</dbReference>
<organism evidence="2">
    <name type="scientific">bioreactor metagenome</name>
    <dbReference type="NCBI Taxonomy" id="1076179"/>
    <lineage>
        <taxon>unclassified sequences</taxon>
        <taxon>metagenomes</taxon>
        <taxon>ecological metagenomes</taxon>
    </lineage>
</organism>
<gene>
    <name evidence="2" type="ORF">SDC9_180024</name>
</gene>